<evidence type="ECO:0000313" key="1">
    <source>
        <dbReference type="EMBL" id="MPY38643.1"/>
    </source>
</evidence>
<gene>
    <name evidence="1" type="ORF">FNH04_01310</name>
</gene>
<name>A0A5N8VTS4_9ACTN</name>
<dbReference type="Proteomes" id="UP000326979">
    <property type="component" value="Unassembled WGS sequence"/>
</dbReference>
<reference evidence="1 2" key="1">
    <citation type="submission" date="2019-07" db="EMBL/GenBank/DDBJ databases">
        <title>New species of Amycolatopsis and Streptomyces.</title>
        <authorList>
            <person name="Duangmal K."/>
            <person name="Teo W.F.A."/>
            <person name="Lipun K."/>
        </authorList>
    </citation>
    <scope>NUCLEOTIDE SEQUENCE [LARGE SCALE GENOMIC DNA]</scope>
    <source>
        <strain evidence="1 2">TISTR 2346</strain>
    </source>
</reference>
<evidence type="ECO:0000313" key="2">
    <source>
        <dbReference type="Proteomes" id="UP000326979"/>
    </source>
</evidence>
<keyword evidence="2" id="KW-1185">Reference proteome</keyword>
<organism evidence="1 2">
    <name type="scientific">Streptomyces phyllanthi</name>
    <dbReference type="NCBI Taxonomy" id="1803180"/>
    <lineage>
        <taxon>Bacteria</taxon>
        <taxon>Bacillati</taxon>
        <taxon>Actinomycetota</taxon>
        <taxon>Actinomycetes</taxon>
        <taxon>Kitasatosporales</taxon>
        <taxon>Streptomycetaceae</taxon>
        <taxon>Streptomyces</taxon>
    </lineage>
</organism>
<proteinExistence type="predicted"/>
<dbReference type="EMBL" id="VJZE01000004">
    <property type="protein sequence ID" value="MPY38643.1"/>
    <property type="molecule type" value="Genomic_DNA"/>
</dbReference>
<sequence length="93" mass="10395">MTRIWVPFRGTSLYVDLPGGPDRVPEQRALLAGAVAYGEITRDARYGEPMWRLDAGNLHAVVEALWSTEQPVRIHLDQAPESPARAPDARRMT</sequence>
<accession>A0A5N8VTS4</accession>
<protein>
    <submittedName>
        <fullName evidence="1">Uncharacterized protein</fullName>
    </submittedName>
</protein>
<dbReference type="AlphaFoldDB" id="A0A5N8VTS4"/>
<comment type="caution">
    <text evidence="1">The sequence shown here is derived from an EMBL/GenBank/DDBJ whole genome shotgun (WGS) entry which is preliminary data.</text>
</comment>